<evidence type="ECO:0000256" key="1">
    <source>
        <dbReference type="SAM" id="Phobius"/>
    </source>
</evidence>
<evidence type="ECO:0000313" key="3">
    <source>
        <dbReference type="Proteomes" id="UP001365542"/>
    </source>
</evidence>
<dbReference type="Proteomes" id="UP001365542">
    <property type="component" value="Unassembled WGS sequence"/>
</dbReference>
<feature type="transmembrane region" description="Helical" evidence="1">
    <location>
        <begin position="33"/>
        <end position="58"/>
    </location>
</feature>
<keyword evidence="1" id="KW-0472">Membrane</keyword>
<keyword evidence="1" id="KW-0812">Transmembrane</keyword>
<feature type="transmembrane region" description="Helical" evidence="1">
    <location>
        <begin position="128"/>
        <end position="150"/>
    </location>
</feature>
<gene>
    <name evidence="2" type="ORF">TWF694_007352</name>
</gene>
<accession>A0AAV9XHW9</accession>
<organism evidence="2 3">
    <name type="scientific">Orbilia ellipsospora</name>
    <dbReference type="NCBI Taxonomy" id="2528407"/>
    <lineage>
        <taxon>Eukaryota</taxon>
        <taxon>Fungi</taxon>
        <taxon>Dikarya</taxon>
        <taxon>Ascomycota</taxon>
        <taxon>Pezizomycotina</taxon>
        <taxon>Orbiliomycetes</taxon>
        <taxon>Orbiliales</taxon>
        <taxon>Orbiliaceae</taxon>
        <taxon>Orbilia</taxon>
    </lineage>
</organism>
<sequence length="195" mass="21148">MDPKMEEAAERASQIRTAESKAKEKAFIEWLKGYLDTIALVGGLGSSITFSIIVSQIVDPAQLDPNQVGLKKGAVFNLDQVRLVISLGWAFFTIAVGLSIFAKVLFIDPIAQRNLEKNMKSTGFQVQLAVTLFLLNLLPIFAFMLISLAVTAYVPVVGWIATFFAGFAGLLGLVMSTGLVDIGPSIPRLIRDISE</sequence>
<keyword evidence="3" id="KW-1185">Reference proteome</keyword>
<feature type="transmembrane region" description="Helical" evidence="1">
    <location>
        <begin position="156"/>
        <end position="180"/>
    </location>
</feature>
<name>A0AAV9XHW9_9PEZI</name>
<feature type="transmembrane region" description="Helical" evidence="1">
    <location>
        <begin position="83"/>
        <end position="107"/>
    </location>
</feature>
<dbReference type="EMBL" id="JAVHJO010000003">
    <property type="protein sequence ID" value="KAK6541546.1"/>
    <property type="molecule type" value="Genomic_DNA"/>
</dbReference>
<reference evidence="2 3" key="1">
    <citation type="submission" date="2019-10" db="EMBL/GenBank/DDBJ databases">
        <authorList>
            <person name="Palmer J.M."/>
        </authorList>
    </citation>
    <scope>NUCLEOTIDE SEQUENCE [LARGE SCALE GENOMIC DNA]</scope>
    <source>
        <strain evidence="2 3">TWF694</strain>
    </source>
</reference>
<protein>
    <submittedName>
        <fullName evidence="2">Uncharacterized protein</fullName>
    </submittedName>
</protein>
<evidence type="ECO:0000313" key="2">
    <source>
        <dbReference type="EMBL" id="KAK6541546.1"/>
    </source>
</evidence>
<dbReference type="AlphaFoldDB" id="A0AAV9XHW9"/>
<comment type="caution">
    <text evidence="2">The sequence shown here is derived from an EMBL/GenBank/DDBJ whole genome shotgun (WGS) entry which is preliminary data.</text>
</comment>
<proteinExistence type="predicted"/>
<keyword evidence="1" id="KW-1133">Transmembrane helix</keyword>